<dbReference type="Proteomes" id="UP000231586">
    <property type="component" value="Unassembled WGS sequence"/>
</dbReference>
<comment type="caution">
    <text evidence="1">The sequence shown here is derived from an EMBL/GenBank/DDBJ whole genome shotgun (WGS) entry which is preliminary data.</text>
</comment>
<keyword evidence="2" id="KW-1185">Reference proteome</keyword>
<proteinExistence type="predicted"/>
<accession>A0A2M8WT52</accession>
<gene>
    <name evidence="1" type="ORF">CLV34_1575</name>
</gene>
<evidence type="ECO:0000313" key="1">
    <source>
        <dbReference type="EMBL" id="PJI94089.1"/>
    </source>
</evidence>
<dbReference type="AlphaFoldDB" id="A0A2M8WT52"/>
<sequence length="62" mass="6937">MNETAETVVGLRSGVAELLSSGSDQARMREIWLRRGRADWNPTTDGWASVRAWFEAVEQVVS</sequence>
<reference evidence="1 2" key="1">
    <citation type="submission" date="2017-11" db="EMBL/GenBank/DDBJ databases">
        <title>Genomic Encyclopedia of Archaeal and Bacterial Type Strains, Phase II (KMG-II): From Individual Species to Whole Genera.</title>
        <authorList>
            <person name="Goeker M."/>
        </authorList>
    </citation>
    <scope>NUCLEOTIDE SEQUENCE [LARGE SCALE GENOMIC DNA]</scope>
    <source>
        <strain evidence="1 2">DSM 22413</strain>
    </source>
</reference>
<protein>
    <submittedName>
        <fullName evidence="1">Uncharacterized protein</fullName>
    </submittedName>
</protein>
<dbReference type="EMBL" id="PGTZ01000007">
    <property type="protein sequence ID" value="PJI94089.1"/>
    <property type="molecule type" value="Genomic_DNA"/>
</dbReference>
<organism evidence="1 2">
    <name type="scientific">Luteimicrobium subarcticum</name>
    <dbReference type="NCBI Taxonomy" id="620910"/>
    <lineage>
        <taxon>Bacteria</taxon>
        <taxon>Bacillati</taxon>
        <taxon>Actinomycetota</taxon>
        <taxon>Actinomycetes</taxon>
        <taxon>Micrococcales</taxon>
        <taxon>Luteimicrobium</taxon>
    </lineage>
</organism>
<dbReference type="RefSeq" id="WP_100349676.1">
    <property type="nucleotide sequence ID" value="NZ_PGTZ01000007.1"/>
</dbReference>
<name>A0A2M8WT52_9MICO</name>
<evidence type="ECO:0000313" key="2">
    <source>
        <dbReference type="Proteomes" id="UP000231586"/>
    </source>
</evidence>